<evidence type="ECO:0000256" key="2">
    <source>
        <dbReference type="ARBA" id="ARBA00001964"/>
    </source>
</evidence>
<dbReference type="InterPro" id="IPR029035">
    <property type="entry name" value="DHS-like_NAD/FAD-binding_dom"/>
</dbReference>
<evidence type="ECO:0000259" key="11">
    <source>
        <dbReference type="Pfam" id="PF00205"/>
    </source>
</evidence>
<dbReference type="GO" id="GO:0000287">
    <property type="term" value="F:magnesium ion binding"/>
    <property type="evidence" value="ECO:0007669"/>
    <property type="project" value="InterPro"/>
</dbReference>
<evidence type="ECO:0000256" key="1">
    <source>
        <dbReference type="ARBA" id="ARBA00001946"/>
    </source>
</evidence>
<dbReference type="GO" id="GO:0050660">
    <property type="term" value="F:flavin adenine dinucleotide binding"/>
    <property type="evidence" value="ECO:0007669"/>
    <property type="project" value="TreeGrafter"/>
</dbReference>
<dbReference type="InterPro" id="IPR012001">
    <property type="entry name" value="Thiamin_PyroP_enz_TPP-bd_dom"/>
</dbReference>
<keyword evidence="5" id="KW-0479">Metal-binding</keyword>
<dbReference type="PANTHER" id="PTHR18968:SF166">
    <property type="entry name" value="2-HYDROXYACYL-COA LYASE 2"/>
    <property type="match status" value="1"/>
</dbReference>
<dbReference type="SUPFAM" id="SSF52518">
    <property type="entry name" value="Thiamin diphosphate-binding fold (THDP-binding)"/>
    <property type="match status" value="2"/>
</dbReference>
<dbReference type="FunFam" id="3.40.50.970:FF:000007">
    <property type="entry name" value="Acetolactate synthase"/>
    <property type="match status" value="1"/>
</dbReference>
<dbReference type="PANTHER" id="PTHR18968">
    <property type="entry name" value="THIAMINE PYROPHOSPHATE ENZYMES"/>
    <property type="match status" value="1"/>
</dbReference>
<gene>
    <name evidence="14" type="ORF">TSIB3V08_LOCUS8571</name>
</gene>
<evidence type="ECO:0000256" key="4">
    <source>
        <dbReference type="ARBA" id="ARBA00018936"/>
    </source>
</evidence>
<dbReference type="AlphaFoldDB" id="A0A7R9B1C9"/>
<organism evidence="14">
    <name type="scientific">Timema shepardi</name>
    <name type="common">Walking stick</name>
    <dbReference type="NCBI Taxonomy" id="629360"/>
    <lineage>
        <taxon>Eukaryota</taxon>
        <taxon>Metazoa</taxon>
        <taxon>Ecdysozoa</taxon>
        <taxon>Arthropoda</taxon>
        <taxon>Hexapoda</taxon>
        <taxon>Insecta</taxon>
        <taxon>Pterygota</taxon>
        <taxon>Neoptera</taxon>
        <taxon>Polyneoptera</taxon>
        <taxon>Phasmatodea</taxon>
        <taxon>Timematodea</taxon>
        <taxon>Timematoidea</taxon>
        <taxon>Timematidae</taxon>
        <taxon>Timema</taxon>
    </lineage>
</organism>
<dbReference type="GO" id="GO:0009099">
    <property type="term" value="P:L-valine biosynthetic process"/>
    <property type="evidence" value="ECO:0007669"/>
    <property type="project" value="TreeGrafter"/>
</dbReference>
<dbReference type="SUPFAM" id="SSF52467">
    <property type="entry name" value="DHS-like NAD/FAD-binding domain"/>
    <property type="match status" value="1"/>
</dbReference>
<name>A0A7R9B1C9_TIMSH</name>
<evidence type="ECO:0000256" key="3">
    <source>
        <dbReference type="ARBA" id="ARBA00007812"/>
    </source>
</evidence>
<comment type="cofactor">
    <cofactor evidence="2">
        <name>thiamine diphosphate</name>
        <dbReference type="ChEBI" id="CHEBI:58937"/>
    </cofactor>
</comment>
<proteinExistence type="inferred from homology"/>
<dbReference type="CDD" id="cd07035">
    <property type="entry name" value="TPP_PYR_POX_like"/>
    <property type="match status" value="1"/>
</dbReference>
<dbReference type="Pfam" id="PF02776">
    <property type="entry name" value="TPP_enzyme_N"/>
    <property type="match status" value="1"/>
</dbReference>
<evidence type="ECO:0000256" key="6">
    <source>
        <dbReference type="ARBA" id="ARBA00023052"/>
    </source>
</evidence>
<dbReference type="Gene3D" id="3.40.50.1220">
    <property type="entry name" value="TPP-binding domain"/>
    <property type="match status" value="1"/>
</dbReference>
<reference evidence="14" key="1">
    <citation type="submission" date="2020-11" db="EMBL/GenBank/DDBJ databases">
        <authorList>
            <person name="Tran Van P."/>
        </authorList>
    </citation>
    <scope>NUCLEOTIDE SEQUENCE</scope>
</reference>
<evidence type="ECO:0000259" key="12">
    <source>
        <dbReference type="Pfam" id="PF02775"/>
    </source>
</evidence>
<dbReference type="CDD" id="cd02004">
    <property type="entry name" value="TPP_BZL_OCoD_HPCL"/>
    <property type="match status" value="1"/>
</dbReference>
<dbReference type="Pfam" id="PF02775">
    <property type="entry name" value="TPP_enzyme_C"/>
    <property type="match status" value="1"/>
</dbReference>
<evidence type="ECO:0000256" key="10">
    <source>
        <dbReference type="RuleBase" id="RU362132"/>
    </source>
</evidence>
<evidence type="ECO:0000313" key="14">
    <source>
        <dbReference type="EMBL" id="CAD7264521.1"/>
    </source>
</evidence>
<comment type="catalytic activity">
    <reaction evidence="9">
        <text>(2R)-hydroxyhexadecanoyl-CoA = pentadecanal + formyl-CoA</text>
        <dbReference type="Rhea" id="RHEA:55212"/>
        <dbReference type="ChEBI" id="CHEBI:17302"/>
        <dbReference type="ChEBI" id="CHEBI:57376"/>
        <dbReference type="ChEBI" id="CHEBI:138654"/>
    </reaction>
    <physiologicalReaction direction="left-to-right" evidence="9">
        <dbReference type="Rhea" id="RHEA:55213"/>
    </physiologicalReaction>
</comment>
<dbReference type="InterPro" id="IPR011766">
    <property type="entry name" value="TPP_enzyme_TPP-bd"/>
</dbReference>
<comment type="similarity">
    <text evidence="3 10">Belongs to the TPP enzyme family.</text>
</comment>
<sequence>MNKERKATFDTSSKILGTSTGSWKHHSRASGPKSFIKSIRLLIVRPEKKDAGDSQMMEWGVLLQAIRNLVDENSNKHGGELVAEILKSHGVNFLFTLVGGHISPILVGAEKLGIKVVDTRHEVNAVFAADAVARLSGTVGVAVVTAGPGVTNTVTAVKNAKLAESPILLIGGAAAGMLKGRGALQDIDQISLFTSICKYCTTIKTVREIVPTLKLCLQIAASGTPGPVFVEIPVDVLYTYSMVKKEVVKGKSTGFRARLVSWYLNNYINNIFAGAWEPRDTTPLKPLIALPDTTEIQKCVQLVSCAKRPIILVGSQAILPPNHPDVTKRRLESIGIPCFLSGMARGILGKNSPLHIRHERSRALKEADLVILAGTSCDFRLSYGRVLPRKAIIIAVNRDKIQLYMNSDIFWKPSVAIQGDVGSFIQELSINLTGYKCNDDWLEKLKETERLKEEAIFKMSEQPSLDYHNPLKVLYELEKILPDNAILVADGGDFVGTAANILRPRGPLQWLDPGPFGTLGVGGGFALGAKLCRPDAQVWIVYGDGSCAFSIAEMDTFVRHKLPVLALVGNDAAWTQIAREQVPIFGTSVACNLAYTNYHDVAIGYGAKGVLISSNTEDISKALTQATHIYAQGNSVLINVLIGKSKFREGSIAV</sequence>
<evidence type="ECO:0000259" key="13">
    <source>
        <dbReference type="Pfam" id="PF02776"/>
    </source>
</evidence>
<comment type="catalytic activity">
    <reaction evidence="8">
        <text>2-hydroxyoctadecanoyl-CoA = heptadecanal + formyl-CoA</text>
        <dbReference type="Rhea" id="RHEA:55196"/>
        <dbReference type="ChEBI" id="CHEBI:57376"/>
        <dbReference type="ChEBI" id="CHEBI:74116"/>
        <dbReference type="ChEBI" id="CHEBI:138631"/>
    </reaction>
    <physiologicalReaction direction="left-to-right" evidence="8">
        <dbReference type="Rhea" id="RHEA:55197"/>
    </physiologicalReaction>
</comment>
<dbReference type="InterPro" id="IPR045229">
    <property type="entry name" value="TPP_enz"/>
</dbReference>
<protein>
    <recommendedName>
        <fullName evidence="4">2-hydroxyacyl-CoA lyase 2</fullName>
    </recommendedName>
    <alternativeName>
        <fullName evidence="7">IlvB-like protein</fullName>
    </alternativeName>
</protein>
<dbReference type="EMBL" id="OC004475">
    <property type="protein sequence ID" value="CAD7264521.1"/>
    <property type="molecule type" value="Genomic_DNA"/>
</dbReference>
<dbReference type="InterPro" id="IPR012000">
    <property type="entry name" value="Thiamin_PyroP_enz_cen_dom"/>
</dbReference>
<dbReference type="PROSITE" id="PS00187">
    <property type="entry name" value="TPP_ENZYMES"/>
    <property type="match status" value="1"/>
</dbReference>
<accession>A0A7R9B1C9</accession>
<comment type="cofactor">
    <cofactor evidence="1">
        <name>Mg(2+)</name>
        <dbReference type="ChEBI" id="CHEBI:18420"/>
    </cofactor>
</comment>
<dbReference type="GO" id="GO:0005948">
    <property type="term" value="C:acetolactate synthase complex"/>
    <property type="evidence" value="ECO:0007669"/>
    <property type="project" value="TreeGrafter"/>
</dbReference>
<evidence type="ECO:0000256" key="9">
    <source>
        <dbReference type="ARBA" id="ARBA00048767"/>
    </source>
</evidence>
<keyword evidence="6 10" id="KW-0786">Thiamine pyrophosphate</keyword>
<dbReference type="InterPro" id="IPR000399">
    <property type="entry name" value="TPP-bd_CS"/>
</dbReference>
<dbReference type="Gene3D" id="3.40.50.970">
    <property type="match status" value="2"/>
</dbReference>
<dbReference type="Pfam" id="PF00205">
    <property type="entry name" value="TPP_enzyme_M"/>
    <property type="match status" value="1"/>
</dbReference>
<feature type="domain" description="Thiamine pyrophosphate enzyme TPP-binding" evidence="12">
    <location>
        <begin position="490"/>
        <end position="640"/>
    </location>
</feature>
<dbReference type="GO" id="GO:0003984">
    <property type="term" value="F:acetolactate synthase activity"/>
    <property type="evidence" value="ECO:0007669"/>
    <property type="project" value="TreeGrafter"/>
</dbReference>
<evidence type="ECO:0000256" key="5">
    <source>
        <dbReference type="ARBA" id="ARBA00022723"/>
    </source>
</evidence>
<dbReference type="GO" id="GO:0009097">
    <property type="term" value="P:isoleucine biosynthetic process"/>
    <property type="evidence" value="ECO:0007669"/>
    <property type="project" value="TreeGrafter"/>
</dbReference>
<evidence type="ECO:0000256" key="8">
    <source>
        <dbReference type="ARBA" id="ARBA00048738"/>
    </source>
</evidence>
<feature type="domain" description="Thiamine pyrophosphate enzyme N-terminal TPP-binding" evidence="13">
    <location>
        <begin position="77"/>
        <end position="191"/>
    </location>
</feature>
<evidence type="ECO:0000256" key="7">
    <source>
        <dbReference type="ARBA" id="ARBA00030510"/>
    </source>
</evidence>
<feature type="domain" description="Thiamine pyrophosphate enzyme central" evidence="11">
    <location>
        <begin position="296"/>
        <end position="428"/>
    </location>
</feature>
<dbReference type="InterPro" id="IPR029061">
    <property type="entry name" value="THDP-binding"/>
</dbReference>
<dbReference type="GO" id="GO:0030976">
    <property type="term" value="F:thiamine pyrophosphate binding"/>
    <property type="evidence" value="ECO:0007669"/>
    <property type="project" value="InterPro"/>
</dbReference>